<dbReference type="PANTHER" id="PTHR48086:SF3">
    <property type="entry name" value="SODIUM_PROLINE SYMPORTER"/>
    <property type="match status" value="1"/>
</dbReference>
<evidence type="ECO:0000313" key="16">
    <source>
        <dbReference type="Proteomes" id="UP000093044"/>
    </source>
</evidence>
<dbReference type="InterPro" id="IPR050277">
    <property type="entry name" value="Sodium:Solute_Symporter"/>
</dbReference>
<dbReference type="EMBL" id="CP016757">
    <property type="protein sequence ID" value="ANZ43660.1"/>
    <property type="molecule type" value="Genomic_DNA"/>
</dbReference>
<evidence type="ECO:0000256" key="5">
    <source>
        <dbReference type="ARBA" id="ARBA00022692"/>
    </source>
</evidence>
<evidence type="ECO:0000256" key="10">
    <source>
        <dbReference type="ARBA" id="ARBA00023136"/>
    </source>
</evidence>
<dbReference type="AlphaFoldDB" id="A0A1B2I121"/>
<dbReference type="KEGG" id="cpor:BED41_00175"/>
<dbReference type="GO" id="GO:0006814">
    <property type="term" value="P:sodium ion transport"/>
    <property type="evidence" value="ECO:0007669"/>
    <property type="project" value="UniProtKB-KW"/>
</dbReference>
<organism evidence="15 16">
    <name type="scientific">Cloacibacillus porcorum</name>
    <dbReference type="NCBI Taxonomy" id="1197717"/>
    <lineage>
        <taxon>Bacteria</taxon>
        <taxon>Thermotogati</taxon>
        <taxon>Synergistota</taxon>
        <taxon>Synergistia</taxon>
        <taxon>Synergistales</taxon>
        <taxon>Synergistaceae</taxon>
        <taxon>Cloacibacillus</taxon>
    </lineage>
</organism>
<feature type="transmembrane region" description="Helical" evidence="14">
    <location>
        <begin position="39"/>
        <end position="58"/>
    </location>
</feature>
<dbReference type="Pfam" id="PF00474">
    <property type="entry name" value="SSF"/>
    <property type="match status" value="1"/>
</dbReference>
<evidence type="ECO:0000256" key="4">
    <source>
        <dbReference type="ARBA" id="ARBA00022475"/>
    </source>
</evidence>
<dbReference type="InterPro" id="IPR038377">
    <property type="entry name" value="Na/Glc_symporter_sf"/>
</dbReference>
<evidence type="ECO:0000256" key="1">
    <source>
        <dbReference type="ARBA" id="ARBA00004651"/>
    </source>
</evidence>
<evidence type="ECO:0000256" key="7">
    <source>
        <dbReference type="ARBA" id="ARBA00022989"/>
    </source>
</evidence>
<dbReference type="GeneID" id="83056268"/>
<comment type="similarity">
    <text evidence="2 13">Belongs to the sodium:solute symporter (SSF) (TC 2.A.21) family.</text>
</comment>
<dbReference type="Gene3D" id="1.20.1730.10">
    <property type="entry name" value="Sodium/glucose cotransporter"/>
    <property type="match status" value="1"/>
</dbReference>
<keyword evidence="4" id="KW-1003">Cell membrane</keyword>
<feature type="transmembrane region" description="Helical" evidence="14">
    <location>
        <begin position="167"/>
        <end position="186"/>
    </location>
</feature>
<feature type="transmembrane region" description="Helical" evidence="14">
    <location>
        <begin position="130"/>
        <end position="155"/>
    </location>
</feature>
<evidence type="ECO:0000256" key="2">
    <source>
        <dbReference type="ARBA" id="ARBA00006434"/>
    </source>
</evidence>
<accession>A0A1B2I121</accession>
<evidence type="ECO:0008006" key="17">
    <source>
        <dbReference type="Google" id="ProtNLM"/>
    </source>
</evidence>
<feature type="transmembrane region" description="Helical" evidence="14">
    <location>
        <begin position="70"/>
        <end position="94"/>
    </location>
</feature>
<comment type="catalytic activity">
    <reaction evidence="12">
        <text>L-proline(in) + Na(+)(in) = L-proline(out) + Na(+)(out)</text>
        <dbReference type="Rhea" id="RHEA:28967"/>
        <dbReference type="ChEBI" id="CHEBI:29101"/>
        <dbReference type="ChEBI" id="CHEBI:60039"/>
    </reaction>
</comment>
<feature type="transmembrane region" description="Helical" evidence="14">
    <location>
        <begin position="311"/>
        <end position="335"/>
    </location>
</feature>
<feature type="transmembrane region" description="Helical" evidence="14">
    <location>
        <begin position="450"/>
        <end position="470"/>
    </location>
</feature>
<keyword evidence="9" id="KW-0406">Ion transport</keyword>
<evidence type="ECO:0000256" key="11">
    <source>
        <dbReference type="ARBA" id="ARBA00023201"/>
    </source>
</evidence>
<keyword evidence="5 14" id="KW-0812">Transmembrane</keyword>
<keyword evidence="3" id="KW-0813">Transport</keyword>
<feature type="transmembrane region" description="Helical" evidence="14">
    <location>
        <begin position="275"/>
        <end position="299"/>
    </location>
</feature>
<feature type="transmembrane region" description="Helical" evidence="14">
    <location>
        <begin position="394"/>
        <end position="414"/>
    </location>
</feature>
<evidence type="ECO:0000256" key="9">
    <source>
        <dbReference type="ARBA" id="ARBA00023065"/>
    </source>
</evidence>
<feature type="transmembrane region" description="Helical" evidence="14">
    <location>
        <begin position="6"/>
        <end position="27"/>
    </location>
</feature>
<name>A0A1B2I121_9BACT</name>
<keyword evidence="8" id="KW-0915">Sodium</keyword>
<evidence type="ECO:0000256" key="6">
    <source>
        <dbReference type="ARBA" id="ARBA00022847"/>
    </source>
</evidence>
<dbReference type="STRING" id="1197717.BED41_00175"/>
<feature type="transmembrane region" description="Helical" evidence="14">
    <location>
        <begin position="426"/>
        <end position="444"/>
    </location>
</feature>
<dbReference type="Proteomes" id="UP000093044">
    <property type="component" value="Chromosome"/>
</dbReference>
<dbReference type="InterPro" id="IPR001734">
    <property type="entry name" value="Na/solute_symporter"/>
</dbReference>
<keyword evidence="7 14" id="KW-1133">Transmembrane helix</keyword>
<keyword evidence="10 14" id="KW-0472">Membrane</keyword>
<feature type="transmembrane region" description="Helical" evidence="14">
    <location>
        <begin position="371"/>
        <end position="388"/>
    </location>
</feature>
<feature type="transmembrane region" description="Helical" evidence="14">
    <location>
        <begin position="238"/>
        <end position="263"/>
    </location>
</feature>
<dbReference type="CDD" id="cd10322">
    <property type="entry name" value="SLC5sbd"/>
    <property type="match status" value="1"/>
</dbReference>
<reference evidence="15" key="1">
    <citation type="submission" date="2016-08" db="EMBL/GenBank/DDBJ databases">
        <title>Complete genome of Cloacibacillus porcorum.</title>
        <authorList>
            <person name="Looft T."/>
            <person name="Bayles D.O."/>
            <person name="Alt D.P."/>
        </authorList>
    </citation>
    <scope>NUCLEOTIDE SEQUENCE [LARGE SCALE GENOMIC DNA]</scope>
    <source>
        <strain evidence="15">CL-84</strain>
    </source>
</reference>
<evidence type="ECO:0000256" key="8">
    <source>
        <dbReference type="ARBA" id="ARBA00023053"/>
    </source>
</evidence>
<dbReference type="GO" id="GO:0015293">
    <property type="term" value="F:symporter activity"/>
    <property type="evidence" value="ECO:0007669"/>
    <property type="project" value="UniProtKB-KW"/>
</dbReference>
<dbReference type="PROSITE" id="PS50283">
    <property type="entry name" value="NA_SOLUT_SYMP_3"/>
    <property type="match status" value="1"/>
</dbReference>
<gene>
    <name evidence="15" type="ORF">BED41_00175</name>
</gene>
<keyword evidence="11" id="KW-0739">Sodium transport</keyword>
<evidence type="ECO:0000256" key="13">
    <source>
        <dbReference type="RuleBase" id="RU362091"/>
    </source>
</evidence>
<evidence type="ECO:0000313" key="15">
    <source>
        <dbReference type="EMBL" id="ANZ43660.1"/>
    </source>
</evidence>
<evidence type="ECO:0000256" key="3">
    <source>
        <dbReference type="ARBA" id="ARBA00022448"/>
    </source>
</evidence>
<keyword evidence="16" id="KW-1185">Reference proteome</keyword>
<protein>
    <recommendedName>
        <fullName evidence="17">Sodium:solute symporter</fullName>
    </recommendedName>
</protein>
<sequence>MSYLRVTSLDLWVIVFYFFVIIANGIYQSVRKTKGGDDFLLGGKSFGIFSTLCTQGATMKGSSALVGYSAGAYVNGASVLISSQCYSLGAWIAVMSGIARKIKKCSNTIEIRSAGDIFLRRFGSETLKKLVGLGGTWMSLSILSSNMAAIGLLVHLMFGKYGLTYEYSLILGVCVAVAYTAIGGLVSVVYNDVLQWCIMMPLIFFLFPYALVTKCGVTPEALHSTLNAAKYFSLQPNLWWFGFLLGGILAACCDVSHLTRFITAKDEKTAVTGSMFGFTFCVLLAGFVVFFGLSAAMLIEPSVLGDNKDGAIFALISRALSPGFVGLMLAAILAATISTIDSNLQTAVLCTMIDIVEPSLPKNTTEKQKLLYCRLITVVIAVLSIFFVLKVKGIIAIIGIGFNVYSSAIFFPLMSCMFWKKATAKGLITGIVVGAVTAVVTVSMKLPLPIVWGVSFSAISTIVISWLTAGEKSIKPLLPGFNESGQKIDSDIFKACFLGASGSLILSIGIGTWVNWIYIIIGTILMFLCIKMLDSAFKRVAAN</sequence>
<keyword evidence="6" id="KW-0769">Symport</keyword>
<dbReference type="GO" id="GO:0005886">
    <property type="term" value="C:plasma membrane"/>
    <property type="evidence" value="ECO:0007669"/>
    <property type="project" value="UniProtKB-SubCell"/>
</dbReference>
<dbReference type="RefSeq" id="WP_066741537.1">
    <property type="nucleotide sequence ID" value="NZ_CP016757.1"/>
</dbReference>
<dbReference type="PANTHER" id="PTHR48086">
    <property type="entry name" value="SODIUM/PROLINE SYMPORTER-RELATED"/>
    <property type="match status" value="1"/>
</dbReference>
<comment type="subcellular location">
    <subcellularLocation>
        <location evidence="1">Cell membrane</location>
        <topology evidence="1">Multi-pass membrane protein</topology>
    </subcellularLocation>
</comment>
<evidence type="ECO:0000256" key="12">
    <source>
        <dbReference type="ARBA" id="ARBA00033708"/>
    </source>
</evidence>
<evidence type="ECO:0000256" key="14">
    <source>
        <dbReference type="SAM" id="Phobius"/>
    </source>
</evidence>
<proteinExistence type="inferred from homology"/>